<proteinExistence type="predicted"/>
<sequence length="67" mass="7080">MPTMEGLGGTGPDIRSGLLAADFGDGTGPVGLLMECAKATERQANLIILQKSAFDSIAHLRSQREHQ</sequence>
<organism evidence="3">
    <name type="scientific">Hydatigena taeniaeformis</name>
    <name type="common">Feline tapeworm</name>
    <name type="synonym">Taenia taeniaeformis</name>
    <dbReference type="NCBI Taxonomy" id="6205"/>
    <lineage>
        <taxon>Eukaryota</taxon>
        <taxon>Metazoa</taxon>
        <taxon>Spiralia</taxon>
        <taxon>Lophotrochozoa</taxon>
        <taxon>Platyhelminthes</taxon>
        <taxon>Cestoda</taxon>
        <taxon>Eucestoda</taxon>
        <taxon>Cyclophyllidea</taxon>
        <taxon>Taeniidae</taxon>
        <taxon>Hydatigera</taxon>
    </lineage>
</organism>
<dbReference type="AlphaFoldDB" id="A0A0R3X4N4"/>
<evidence type="ECO:0000313" key="1">
    <source>
        <dbReference type="EMBL" id="VDM32906.1"/>
    </source>
</evidence>
<evidence type="ECO:0000313" key="2">
    <source>
        <dbReference type="Proteomes" id="UP000274429"/>
    </source>
</evidence>
<gene>
    <name evidence="1" type="ORF">TTAC_LOCUS8366</name>
</gene>
<dbReference type="WBParaSite" id="TTAC_0000838101-mRNA-1">
    <property type="protein sequence ID" value="TTAC_0000838101-mRNA-1"/>
    <property type="gene ID" value="TTAC_0000838101"/>
</dbReference>
<reference evidence="1 2" key="2">
    <citation type="submission" date="2018-11" db="EMBL/GenBank/DDBJ databases">
        <authorList>
            <consortium name="Pathogen Informatics"/>
        </authorList>
    </citation>
    <scope>NUCLEOTIDE SEQUENCE [LARGE SCALE GENOMIC DNA]</scope>
</reference>
<keyword evidence="2" id="KW-1185">Reference proteome</keyword>
<accession>A0A0R3X4N4</accession>
<evidence type="ECO:0000313" key="3">
    <source>
        <dbReference type="WBParaSite" id="TTAC_0000838101-mRNA-1"/>
    </source>
</evidence>
<name>A0A0R3X4N4_HYDTA</name>
<dbReference type="EMBL" id="UYWX01020491">
    <property type="protein sequence ID" value="VDM32906.1"/>
    <property type="molecule type" value="Genomic_DNA"/>
</dbReference>
<reference evidence="3" key="1">
    <citation type="submission" date="2017-02" db="UniProtKB">
        <authorList>
            <consortium name="WormBaseParasite"/>
        </authorList>
    </citation>
    <scope>IDENTIFICATION</scope>
</reference>
<dbReference type="Proteomes" id="UP000274429">
    <property type="component" value="Unassembled WGS sequence"/>
</dbReference>
<protein>
    <submittedName>
        <fullName evidence="3">SAM-dependent methyltransferase</fullName>
    </submittedName>
</protein>